<feature type="transmembrane region" description="Helical" evidence="1">
    <location>
        <begin position="43"/>
        <end position="64"/>
    </location>
</feature>
<accession>A0A4E9EPW5</accession>
<feature type="domain" description="N-acetyltransferase" evidence="2">
    <location>
        <begin position="75"/>
        <end position="227"/>
    </location>
</feature>
<proteinExistence type="predicted"/>
<gene>
    <name evidence="3" type="ORF">FUG_LOCUS562571</name>
</gene>
<keyword evidence="1" id="KW-0812">Transmembrane</keyword>
<name>A0A4E9EPW5_GIBZA</name>
<reference evidence="3" key="1">
    <citation type="submission" date="2019-04" db="EMBL/GenBank/DDBJ databases">
        <authorList>
            <person name="Melise S."/>
            <person name="Noan J."/>
            <person name="Okalmin O."/>
        </authorList>
    </citation>
    <scope>NUCLEOTIDE SEQUENCE</scope>
    <source>
        <strain evidence="3">FN9</strain>
    </source>
</reference>
<dbReference type="InterPro" id="IPR016181">
    <property type="entry name" value="Acyl_CoA_acyltransferase"/>
</dbReference>
<keyword evidence="1" id="KW-1133">Transmembrane helix</keyword>
<organism evidence="3">
    <name type="scientific">Gibberella zeae</name>
    <name type="common">Wheat head blight fungus</name>
    <name type="synonym">Fusarium graminearum</name>
    <dbReference type="NCBI Taxonomy" id="5518"/>
    <lineage>
        <taxon>Eukaryota</taxon>
        <taxon>Fungi</taxon>
        <taxon>Dikarya</taxon>
        <taxon>Ascomycota</taxon>
        <taxon>Pezizomycotina</taxon>
        <taxon>Sordariomycetes</taxon>
        <taxon>Hypocreomycetidae</taxon>
        <taxon>Hypocreales</taxon>
        <taxon>Nectriaceae</taxon>
        <taxon>Fusarium</taxon>
    </lineage>
</organism>
<keyword evidence="1" id="KW-0472">Membrane</keyword>
<sequence length="227" mass="25125">MYESVEPPPLAIEILTDPKEKKDALKLIVDSVAQQRQTASRALIFHPISLSIFSACLAIVHYGANIGNDISIMLIIYPGIILTYLVAIRYFTSAYIRVAEETDWLDWIKEDTIIGARFGDEIIGAVILRLDRAEKKAIIRGWTTRARYRGRGLGGDVLNESVKIAKGLLGKDCTVEFAPDHANSHMPLYSIFNGPFLAREAKARKVLGAALKDSGKGRDGSREAIRQ</sequence>
<dbReference type="GO" id="GO:0016747">
    <property type="term" value="F:acyltransferase activity, transferring groups other than amino-acyl groups"/>
    <property type="evidence" value="ECO:0007669"/>
    <property type="project" value="InterPro"/>
</dbReference>
<dbReference type="Pfam" id="PF00583">
    <property type="entry name" value="Acetyltransf_1"/>
    <property type="match status" value="1"/>
</dbReference>
<dbReference type="PROSITE" id="PS51186">
    <property type="entry name" value="GNAT"/>
    <property type="match status" value="1"/>
</dbReference>
<dbReference type="EMBL" id="CAAKMV010000196">
    <property type="protein sequence ID" value="VIO64426.1"/>
    <property type="molecule type" value="Genomic_DNA"/>
</dbReference>
<dbReference type="Gene3D" id="3.40.630.30">
    <property type="match status" value="1"/>
</dbReference>
<feature type="transmembrane region" description="Helical" evidence="1">
    <location>
        <begin position="70"/>
        <end position="91"/>
    </location>
</feature>
<dbReference type="CDD" id="cd04301">
    <property type="entry name" value="NAT_SF"/>
    <property type="match status" value="1"/>
</dbReference>
<dbReference type="InterPro" id="IPR000182">
    <property type="entry name" value="GNAT_dom"/>
</dbReference>
<dbReference type="SUPFAM" id="SSF55729">
    <property type="entry name" value="Acyl-CoA N-acyltransferases (Nat)"/>
    <property type="match status" value="1"/>
</dbReference>
<evidence type="ECO:0000259" key="2">
    <source>
        <dbReference type="PROSITE" id="PS51186"/>
    </source>
</evidence>
<protein>
    <recommendedName>
        <fullName evidence="2">N-acetyltransferase domain-containing protein</fullName>
    </recommendedName>
</protein>
<evidence type="ECO:0000256" key="1">
    <source>
        <dbReference type="SAM" id="Phobius"/>
    </source>
</evidence>
<evidence type="ECO:0000313" key="3">
    <source>
        <dbReference type="EMBL" id="VIO64426.1"/>
    </source>
</evidence>
<dbReference type="AlphaFoldDB" id="A0A4E9EPW5"/>